<reference evidence="2 3" key="1">
    <citation type="journal article" date="2023" name="Genome Announc.">
        <title>Pan-Genome Analyses of the Genus Cohnella and Proposal of the Novel Species Cohnella silvisoli sp. nov., Isolated from Forest Soil.</title>
        <authorList>
            <person name="Wang C."/>
            <person name="Mao L."/>
            <person name="Bao G."/>
            <person name="Zhu H."/>
        </authorList>
    </citation>
    <scope>NUCLEOTIDE SEQUENCE [LARGE SCALE GENOMIC DNA]</scope>
    <source>
        <strain evidence="2 3">NL03-T5-1</strain>
    </source>
</reference>
<evidence type="ECO:0000259" key="1">
    <source>
        <dbReference type="Pfam" id="PF00266"/>
    </source>
</evidence>
<name>A0ABV1L2F8_9BACL</name>
<keyword evidence="2" id="KW-0808">Transferase</keyword>
<dbReference type="InterPro" id="IPR000192">
    <property type="entry name" value="Aminotrans_V_dom"/>
</dbReference>
<dbReference type="InterPro" id="IPR015421">
    <property type="entry name" value="PyrdxlP-dep_Trfase_major"/>
</dbReference>
<organism evidence="2 3">
    <name type="scientific">Cohnella silvisoli</name>
    <dbReference type="NCBI Taxonomy" id="2873699"/>
    <lineage>
        <taxon>Bacteria</taxon>
        <taxon>Bacillati</taxon>
        <taxon>Bacillota</taxon>
        <taxon>Bacilli</taxon>
        <taxon>Bacillales</taxon>
        <taxon>Paenibacillaceae</taxon>
        <taxon>Cohnella</taxon>
    </lineage>
</organism>
<accession>A0ABV1L2F8</accession>
<evidence type="ECO:0000313" key="2">
    <source>
        <dbReference type="EMBL" id="MEQ4486544.1"/>
    </source>
</evidence>
<evidence type="ECO:0000313" key="3">
    <source>
        <dbReference type="Proteomes" id="UP001493487"/>
    </source>
</evidence>
<sequence>MNSLMDKDSFIGLDNCTWLFNGAETPPHRGVMNALNEYVEARSKGPRGRDLHTAVEYSCKSRLAQLMHGKPEHIALMSNCSEALSMIAQAIDFKAGDNVVIHTLEFPSGVYPWLLLKEKGVEVRVVEHRNWQVGVEDILNVVDNQTKLVMTSHVSFVSGARFDYRKLYRELKTTDTLLLVDVTQSLGSIPVHMYEADFIVSSSYKWLLSIHGLGILGINPDRIGNFAPRSAGWRSVQNIFDPERFQTFQFLDDACKFQRGYPSYPTIYALNFSANLLLEIGINAIEKHILGVGRYLLDELQNLGCRIITPEEPSERAGNISFLCGNEHEIVKQLLNDNVYVWGGDGRIRASIHLFNDTADIDRFISILSQIGPVE</sequence>
<dbReference type="Pfam" id="PF00266">
    <property type="entry name" value="Aminotran_5"/>
    <property type="match status" value="1"/>
</dbReference>
<dbReference type="SUPFAM" id="SSF53383">
    <property type="entry name" value="PLP-dependent transferases"/>
    <property type="match status" value="1"/>
</dbReference>
<dbReference type="Gene3D" id="3.90.1150.10">
    <property type="entry name" value="Aspartate Aminotransferase, domain 1"/>
    <property type="match status" value="1"/>
</dbReference>
<dbReference type="Proteomes" id="UP001493487">
    <property type="component" value="Unassembled WGS sequence"/>
</dbReference>
<protein>
    <submittedName>
        <fullName evidence="2">Aminotransferase class V-fold PLP-dependent enzyme</fullName>
    </submittedName>
</protein>
<dbReference type="EMBL" id="JASKHM010000022">
    <property type="protein sequence ID" value="MEQ4486544.1"/>
    <property type="molecule type" value="Genomic_DNA"/>
</dbReference>
<dbReference type="InterPro" id="IPR015422">
    <property type="entry name" value="PyrdxlP-dep_Trfase_small"/>
</dbReference>
<dbReference type="RefSeq" id="WP_232184568.1">
    <property type="nucleotide sequence ID" value="NZ_JAIOAP010000003.1"/>
</dbReference>
<dbReference type="GO" id="GO:0008483">
    <property type="term" value="F:transaminase activity"/>
    <property type="evidence" value="ECO:0007669"/>
    <property type="project" value="UniProtKB-KW"/>
</dbReference>
<dbReference type="InterPro" id="IPR015424">
    <property type="entry name" value="PyrdxlP-dep_Trfase"/>
</dbReference>
<comment type="caution">
    <text evidence="2">The sequence shown here is derived from an EMBL/GenBank/DDBJ whole genome shotgun (WGS) entry which is preliminary data.</text>
</comment>
<dbReference type="PANTHER" id="PTHR43586">
    <property type="entry name" value="CYSTEINE DESULFURASE"/>
    <property type="match status" value="1"/>
</dbReference>
<proteinExistence type="predicted"/>
<gene>
    <name evidence="2" type="ORF">QJS35_29640</name>
</gene>
<keyword evidence="2" id="KW-0032">Aminotransferase</keyword>
<keyword evidence="3" id="KW-1185">Reference proteome</keyword>
<dbReference type="PANTHER" id="PTHR43586:SF15">
    <property type="entry name" value="BLR3095 PROTEIN"/>
    <property type="match status" value="1"/>
</dbReference>
<dbReference type="Gene3D" id="3.40.640.10">
    <property type="entry name" value="Type I PLP-dependent aspartate aminotransferase-like (Major domain)"/>
    <property type="match status" value="1"/>
</dbReference>
<feature type="domain" description="Aminotransferase class V" evidence="1">
    <location>
        <begin position="18"/>
        <end position="364"/>
    </location>
</feature>